<proteinExistence type="predicted"/>
<feature type="transmembrane region" description="Helical" evidence="5">
    <location>
        <begin position="193"/>
        <end position="210"/>
    </location>
</feature>
<feature type="domain" description="Cation efflux protein transmembrane" evidence="6">
    <location>
        <begin position="42"/>
        <end position="212"/>
    </location>
</feature>
<dbReference type="Pfam" id="PF01545">
    <property type="entry name" value="Cation_efflux"/>
    <property type="match status" value="1"/>
</dbReference>
<dbReference type="GO" id="GO:0016020">
    <property type="term" value="C:membrane"/>
    <property type="evidence" value="ECO:0007669"/>
    <property type="project" value="UniProtKB-SubCell"/>
</dbReference>
<keyword evidence="4 5" id="KW-0472">Membrane</keyword>
<gene>
    <name evidence="7" type="ORF">N177_2432</name>
</gene>
<keyword evidence="3 5" id="KW-1133">Transmembrane helix</keyword>
<comment type="caution">
    <text evidence="7">The sequence shown here is derived from an EMBL/GenBank/DDBJ whole genome shotgun (WGS) entry which is preliminary data.</text>
</comment>
<dbReference type="InterPro" id="IPR027469">
    <property type="entry name" value="Cation_efflux_TMD_sf"/>
</dbReference>
<feature type="transmembrane region" description="Helical" evidence="5">
    <location>
        <begin position="128"/>
        <end position="148"/>
    </location>
</feature>
<name>V4TEG9_9HYPH</name>
<keyword evidence="2 5" id="KW-0812">Transmembrane</keyword>
<organism evidence="7 8">
    <name type="scientific">Lutibaculum baratangense AMV1</name>
    <dbReference type="NCBI Taxonomy" id="631454"/>
    <lineage>
        <taxon>Bacteria</taxon>
        <taxon>Pseudomonadati</taxon>
        <taxon>Pseudomonadota</taxon>
        <taxon>Alphaproteobacteria</taxon>
        <taxon>Hyphomicrobiales</taxon>
        <taxon>Tepidamorphaceae</taxon>
        <taxon>Lutibaculum</taxon>
    </lineage>
</organism>
<evidence type="ECO:0000256" key="3">
    <source>
        <dbReference type="ARBA" id="ARBA00022989"/>
    </source>
</evidence>
<evidence type="ECO:0000259" key="6">
    <source>
        <dbReference type="Pfam" id="PF01545"/>
    </source>
</evidence>
<keyword evidence="8" id="KW-1185">Reference proteome</keyword>
<feature type="transmembrane region" description="Helical" evidence="5">
    <location>
        <begin position="169"/>
        <end position="187"/>
    </location>
</feature>
<dbReference type="AlphaFoldDB" id="V4TEG9"/>
<evidence type="ECO:0000256" key="1">
    <source>
        <dbReference type="ARBA" id="ARBA00004141"/>
    </source>
</evidence>
<dbReference type="GO" id="GO:0008324">
    <property type="term" value="F:monoatomic cation transmembrane transporter activity"/>
    <property type="evidence" value="ECO:0007669"/>
    <property type="project" value="InterPro"/>
</dbReference>
<feature type="transmembrane region" description="Helical" evidence="5">
    <location>
        <begin position="47"/>
        <end position="70"/>
    </location>
</feature>
<reference evidence="7 8" key="1">
    <citation type="journal article" date="2014" name="Genome Announc.">
        <title>Draft Genome Sequence of Lutibaculum baratangense Strain AMV1T, Isolated from a Mud Volcano in Andamans, India.</title>
        <authorList>
            <person name="Singh A."/>
            <person name="Sreenivas A."/>
            <person name="Sathyanarayana Reddy G."/>
            <person name="Pinnaka A.K."/>
            <person name="Shivaji S."/>
        </authorList>
    </citation>
    <scope>NUCLEOTIDE SEQUENCE [LARGE SCALE GENOMIC DNA]</scope>
    <source>
        <strain evidence="7 8">AMV1</strain>
    </source>
</reference>
<feature type="transmembrane region" description="Helical" evidence="5">
    <location>
        <begin position="91"/>
        <end position="116"/>
    </location>
</feature>
<evidence type="ECO:0000313" key="7">
    <source>
        <dbReference type="EMBL" id="ESR24598.1"/>
    </source>
</evidence>
<comment type="subcellular location">
    <subcellularLocation>
        <location evidence="1">Membrane</location>
        <topology evidence="1">Multi-pass membrane protein</topology>
    </subcellularLocation>
</comment>
<dbReference type="OrthoDB" id="9799649at2"/>
<dbReference type="Gene3D" id="1.20.1510.10">
    <property type="entry name" value="Cation efflux protein transmembrane domain"/>
    <property type="match status" value="1"/>
</dbReference>
<dbReference type="EMBL" id="AWXZ01000031">
    <property type="protein sequence ID" value="ESR24598.1"/>
    <property type="molecule type" value="Genomic_DNA"/>
</dbReference>
<dbReference type="Proteomes" id="UP000017819">
    <property type="component" value="Unassembled WGS sequence"/>
</dbReference>
<dbReference type="SUPFAM" id="SSF161111">
    <property type="entry name" value="Cation efflux protein transmembrane domain-like"/>
    <property type="match status" value="1"/>
</dbReference>
<dbReference type="STRING" id="631454.N177_2432"/>
<sequence>MVSNGTTNGLDPLGGKPGGPIDRDSELYVPASPAEGAVLRQAASLSLGLAILQALAGFATGSVALVALAVDSLRDGAAAGVAVILRSGSRGVYRAAASLVAIIAAVMFLWVVAAPLTGLGGARLPNPWVMVGVALVSLCINVFVAFRLRRIAAAGDERRWVFRQARWDFVADLGVVIAALAVSDFAARWPDRLAGILIALFSLWGVAKLLRSLWRAES</sequence>
<accession>V4TEG9</accession>
<evidence type="ECO:0000256" key="2">
    <source>
        <dbReference type="ARBA" id="ARBA00022692"/>
    </source>
</evidence>
<evidence type="ECO:0000256" key="5">
    <source>
        <dbReference type="SAM" id="Phobius"/>
    </source>
</evidence>
<dbReference type="RefSeq" id="WP_023432561.1">
    <property type="nucleotide sequence ID" value="NZ_AWXZ01000031.1"/>
</dbReference>
<dbReference type="InterPro" id="IPR058533">
    <property type="entry name" value="Cation_efflux_TM"/>
</dbReference>
<evidence type="ECO:0000313" key="8">
    <source>
        <dbReference type="Proteomes" id="UP000017819"/>
    </source>
</evidence>
<evidence type="ECO:0000256" key="4">
    <source>
        <dbReference type="ARBA" id="ARBA00023136"/>
    </source>
</evidence>
<protein>
    <recommendedName>
        <fullName evidence="6">Cation efflux protein transmembrane domain-containing protein</fullName>
    </recommendedName>
</protein>